<gene>
    <name evidence="3" type="ORF">PPYR_06395</name>
</gene>
<reference evidence="2" key="1">
    <citation type="journal article" date="2016" name="Sci. Rep.">
        <title>Molecular characterization of firefly nuptial gifts: a multi-omics approach sheds light on postcopulatory sexual selection.</title>
        <authorList>
            <person name="Al-Wathiqui N."/>
            <person name="Fallon T.R."/>
            <person name="South A."/>
            <person name="Weng J.K."/>
            <person name="Lewis S.M."/>
        </authorList>
    </citation>
    <scope>NUCLEOTIDE SEQUENCE</scope>
</reference>
<accession>A0A1Y1MP12</accession>
<name>A0A1Y1MP12_PHOPY</name>
<keyword evidence="1" id="KW-0732">Signal</keyword>
<dbReference type="OrthoDB" id="6601693at2759"/>
<dbReference type="AlphaFoldDB" id="A0A1Y1MP12"/>
<proteinExistence type="predicted"/>
<dbReference type="Gene3D" id="1.10.238.20">
    <property type="entry name" value="Pheromone/general odorant binding protein domain"/>
    <property type="match status" value="1"/>
</dbReference>
<dbReference type="EMBL" id="VVIM01000004">
    <property type="protein sequence ID" value="KAB0800656.1"/>
    <property type="molecule type" value="Genomic_DNA"/>
</dbReference>
<dbReference type="SUPFAM" id="SSF47565">
    <property type="entry name" value="Insect pheromone/odorant-binding proteins"/>
    <property type="match status" value="1"/>
</dbReference>
<dbReference type="InParanoid" id="A0A1Y1MP12"/>
<sequence>MLNMIFALSILLLSSTVFSYNVPSEIHEDWVEVVNRIKMECLEQGNTTLEAVNAIYETWDIDESHNCFLKCVYEKDQYIDTEGHFTKALLQRKGLTKENVKDCEHAVEAYNKETCDRVYYFNKCIIPRAIDDFIHSTKDAA</sequence>
<evidence type="ECO:0000313" key="4">
    <source>
        <dbReference type="Proteomes" id="UP000327044"/>
    </source>
</evidence>
<keyword evidence="4" id="KW-1185">Reference proteome</keyword>
<dbReference type="Pfam" id="PF01395">
    <property type="entry name" value="PBP_GOBP"/>
    <property type="match status" value="1"/>
</dbReference>
<feature type="signal peptide" evidence="1">
    <location>
        <begin position="1"/>
        <end position="19"/>
    </location>
</feature>
<protein>
    <submittedName>
        <fullName evidence="2">Uncharacterized protein</fullName>
    </submittedName>
</protein>
<dbReference type="FunCoup" id="A0A1Y1MP12">
    <property type="interactions" value="13"/>
</dbReference>
<reference evidence="3" key="3">
    <citation type="submission" date="2019-08" db="EMBL/GenBank/DDBJ databases">
        <authorList>
            <consortium name="Photinus pyralis genome working group"/>
            <person name="Fallon T.R."/>
            <person name="Sander Lower S.E."/>
            <person name="Weng J.-K."/>
        </authorList>
    </citation>
    <scope>NUCLEOTIDE SEQUENCE</scope>
    <source>
        <strain evidence="3">1611_PpyrPB1</strain>
        <tissue evidence="3">Whole body</tissue>
    </source>
</reference>
<organism evidence="2">
    <name type="scientific">Photinus pyralis</name>
    <name type="common">Common eastern firefly</name>
    <name type="synonym">Lampyris pyralis</name>
    <dbReference type="NCBI Taxonomy" id="7054"/>
    <lineage>
        <taxon>Eukaryota</taxon>
        <taxon>Metazoa</taxon>
        <taxon>Ecdysozoa</taxon>
        <taxon>Arthropoda</taxon>
        <taxon>Hexapoda</taxon>
        <taxon>Insecta</taxon>
        <taxon>Pterygota</taxon>
        <taxon>Neoptera</taxon>
        <taxon>Endopterygota</taxon>
        <taxon>Coleoptera</taxon>
        <taxon>Polyphaga</taxon>
        <taxon>Elateriformia</taxon>
        <taxon>Elateroidea</taxon>
        <taxon>Lampyridae</taxon>
        <taxon>Lampyrinae</taxon>
        <taxon>Photinus</taxon>
    </lineage>
</organism>
<dbReference type="InterPro" id="IPR006170">
    <property type="entry name" value="PBP/GOBP"/>
</dbReference>
<dbReference type="CDD" id="cd23992">
    <property type="entry name" value="PBP_GOBP"/>
    <property type="match status" value="1"/>
</dbReference>
<dbReference type="GO" id="GO:0005549">
    <property type="term" value="F:odorant binding"/>
    <property type="evidence" value="ECO:0007669"/>
    <property type="project" value="InterPro"/>
</dbReference>
<evidence type="ECO:0000256" key="1">
    <source>
        <dbReference type="SAM" id="SignalP"/>
    </source>
</evidence>
<feature type="chain" id="PRO_5036029902" evidence="1">
    <location>
        <begin position="20"/>
        <end position="141"/>
    </location>
</feature>
<dbReference type="Proteomes" id="UP000327044">
    <property type="component" value="Unassembled WGS sequence"/>
</dbReference>
<dbReference type="InterPro" id="IPR036728">
    <property type="entry name" value="PBP_GOBP_sf"/>
</dbReference>
<reference evidence="3 4" key="2">
    <citation type="journal article" date="2018" name="Elife">
        <title>Firefly genomes illuminate parallel origins of bioluminescence in beetles.</title>
        <authorList>
            <person name="Fallon T.R."/>
            <person name="Lower S.E."/>
            <person name="Chang C.H."/>
            <person name="Bessho-Uehara M."/>
            <person name="Martin G.J."/>
            <person name="Bewick A.J."/>
            <person name="Behringer M."/>
            <person name="Debat H.J."/>
            <person name="Wong I."/>
            <person name="Day J.C."/>
            <person name="Suvorov A."/>
            <person name="Silva C.J."/>
            <person name="Stanger-Hall K.F."/>
            <person name="Hall D.W."/>
            <person name="Schmitz R.J."/>
            <person name="Nelson D.R."/>
            <person name="Lewis S.M."/>
            <person name="Shigenobu S."/>
            <person name="Bybee S.M."/>
            <person name="Larracuente A.M."/>
            <person name="Oba Y."/>
            <person name="Weng J.K."/>
        </authorList>
    </citation>
    <scope>NUCLEOTIDE SEQUENCE [LARGE SCALE GENOMIC DNA]</scope>
    <source>
        <strain evidence="3">1611_PpyrPB1</strain>
        <tissue evidence="3">Whole body</tissue>
    </source>
</reference>
<dbReference type="EMBL" id="GEZM01031253">
    <property type="protein sequence ID" value="JAV84957.1"/>
    <property type="molecule type" value="Transcribed_RNA"/>
</dbReference>
<evidence type="ECO:0000313" key="2">
    <source>
        <dbReference type="EMBL" id="JAV84957.1"/>
    </source>
</evidence>
<evidence type="ECO:0000313" key="3">
    <source>
        <dbReference type="EMBL" id="KAB0800656.1"/>
    </source>
</evidence>